<dbReference type="FunCoup" id="A0A7F5QZC3">
    <property type="interactions" value="1150"/>
</dbReference>
<dbReference type="InterPro" id="IPR036222">
    <property type="entry name" value="CAP_N_sf"/>
</dbReference>
<dbReference type="GeneID" id="112903926"/>
<dbReference type="GO" id="GO:0008179">
    <property type="term" value="F:adenylate cyclase binding"/>
    <property type="evidence" value="ECO:0007669"/>
    <property type="project" value="TreeGrafter"/>
</dbReference>
<proteinExistence type="inferred from homology"/>
<dbReference type="Gene3D" id="1.25.40.330">
    <property type="entry name" value="Adenylate cyclase-associated CAP, N-terminal domain"/>
    <property type="match status" value="1"/>
</dbReference>
<dbReference type="InterPro" id="IPR028417">
    <property type="entry name" value="CAP_CS_C"/>
</dbReference>
<evidence type="ECO:0000256" key="5">
    <source>
        <dbReference type="SAM" id="MobiDB-lite"/>
    </source>
</evidence>
<name>A0A7F5QZC3_AGRPL</name>
<feature type="domain" description="C-CAP/cofactor C-like" evidence="6">
    <location>
        <begin position="565"/>
        <end position="706"/>
    </location>
</feature>
<dbReference type="Gene3D" id="2.160.20.70">
    <property type="match status" value="1"/>
</dbReference>
<dbReference type="RefSeq" id="XP_025830665.1">
    <property type="nucleotide sequence ID" value="XM_025974880.1"/>
</dbReference>
<dbReference type="FunFam" id="1.25.40.330:FF:000001">
    <property type="entry name" value="Adenylyl cyclase-associated protein"/>
    <property type="match status" value="1"/>
</dbReference>
<dbReference type="SMART" id="SM00673">
    <property type="entry name" value="CARP"/>
    <property type="match status" value="2"/>
</dbReference>
<dbReference type="SUPFAM" id="SSF69340">
    <property type="entry name" value="C-terminal domain of adenylylcyclase associated protein"/>
    <property type="match status" value="1"/>
</dbReference>
<dbReference type="Proteomes" id="UP000192223">
    <property type="component" value="Unplaced"/>
</dbReference>
<dbReference type="OrthoDB" id="1601at2759"/>
<dbReference type="InterPro" id="IPR017901">
    <property type="entry name" value="C-CAP_CF_C-like"/>
</dbReference>
<dbReference type="InterPro" id="IPR001837">
    <property type="entry name" value="Adenylate_cyclase-assoc_CAP"/>
</dbReference>
<dbReference type="PANTHER" id="PTHR10652:SF0">
    <property type="entry name" value="ADENYLYL CYCLASE-ASSOCIATED PROTEIN"/>
    <property type="match status" value="1"/>
</dbReference>
<accession>A0A7F5QZC3</accession>
<dbReference type="InterPro" id="IPR006599">
    <property type="entry name" value="CARP_motif"/>
</dbReference>
<feature type="region of interest" description="Disordered" evidence="5">
    <location>
        <begin position="475"/>
        <end position="495"/>
    </location>
</feature>
<evidence type="ECO:0000256" key="3">
    <source>
        <dbReference type="ARBA" id="ARBA00022475"/>
    </source>
</evidence>
<protein>
    <submittedName>
        <fullName evidence="8">Adenylyl cyclase-associated protein 1-like</fullName>
    </submittedName>
</protein>
<dbReference type="GO" id="GO:0000902">
    <property type="term" value="P:cell morphogenesis"/>
    <property type="evidence" value="ECO:0007669"/>
    <property type="project" value="TreeGrafter"/>
</dbReference>
<dbReference type="InterPro" id="IPR053950">
    <property type="entry name" value="CAP_N"/>
</dbReference>
<keyword evidence="4" id="KW-0472">Membrane</keyword>
<dbReference type="InterPro" id="IPR016098">
    <property type="entry name" value="CAP/MinC_C"/>
</dbReference>
<dbReference type="FunFam" id="2.160.20.70:FF:000001">
    <property type="entry name" value="Adenylyl cyclase-associated protein"/>
    <property type="match status" value="1"/>
</dbReference>
<dbReference type="Pfam" id="PF21938">
    <property type="entry name" value="CAP_N"/>
    <property type="match status" value="1"/>
</dbReference>
<feature type="non-terminal residue" evidence="8">
    <location>
        <position position="722"/>
    </location>
</feature>
<dbReference type="GO" id="GO:0003779">
    <property type="term" value="F:actin binding"/>
    <property type="evidence" value="ECO:0007669"/>
    <property type="project" value="InterPro"/>
</dbReference>
<dbReference type="PROSITE" id="PS51329">
    <property type="entry name" value="C_CAP_COFACTOR_C"/>
    <property type="match status" value="1"/>
</dbReference>
<keyword evidence="7" id="KW-1185">Reference proteome</keyword>
<comment type="similarity">
    <text evidence="2">Belongs to the CAP family.</text>
</comment>
<dbReference type="GO" id="GO:0005886">
    <property type="term" value="C:plasma membrane"/>
    <property type="evidence" value="ECO:0007669"/>
    <property type="project" value="UniProtKB-SubCell"/>
</dbReference>
<dbReference type="AlphaFoldDB" id="A0A7F5QZC3"/>
<comment type="subcellular location">
    <subcellularLocation>
        <location evidence="1">Cell membrane</location>
        <topology evidence="1">Peripheral membrane protein</topology>
    </subcellularLocation>
</comment>
<evidence type="ECO:0000259" key="6">
    <source>
        <dbReference type="PROSITE" id="PS51329"/>
    </source>
</evidence>
<keyword evidence="3" id="KW-1003">Cell membrane</keyword>
<organism evidence="7 8">
    <name type="scientific">Agrilus planipennis</name>
    <name type="common">Emerald ash borer</name>
    <name type="synonym">Agrilus marcopoli</name>
    <dbReference type="NCBI Taxonomy" id="224129"/>
    <lineage>
        <taxon>Eukaryota</taxon>
        <taxon>Metazoa</taxon>
        <taxon>Ecdysozoa</taxon>
        <taxon>Arthropoda</taxon>
        <taxon>Hexapoda</taxon>
        <taxon>Insecta</taxon>
        <taxon>Pterygota</taxon>
        <taxon>Neoptera</taxon>
        <taxon>Endopterygota</taxon>
        <taxon>Coleoptera</taxon>
        <taxon>Polyphaga</taxon>
        <taxon>Elateriformia</taxon>
        <taxon>Buprestoidea</taxon>
        <taxon>Buprestidae</taxon>
        <taxon>Agrilinae</taxon>
        <taxon>Agrilus</taxon>
    </lineage>
</organism>
<dbReference type="GO" id="GO:0007015">
    <property type="term" value="P:actin filament organization"/>
    <property type="evidence" value="ECO:0007669"/>
    <property type="project" value="TreeGrafter"/>
</dbReference>
<feature type="compositionally biased region" description="Pro residues" evidence="5">
    <location>
        <begin position="486"/>
        <end position="495"/>
    </location>
</feature>
<dbReference type="InterPro" id="IPR036223">
    <property type="entry name" value="CAP_C_sf"/>
</dbReference>
<dbReference type="GO" id="GO:0005737">
    <property type="term" value="C:cytoplasm"/>
    <property type="evidence" value="ECO:0007669"/>
    <property type="project" value="TreeGrafter"/>
</dbReference>
<dbReference type="PANTHER" id="PTHR10652">
    <property type="entry name" value="ADENYLYL CYCLASE-ASSOCIATED PROTEIN"/>
    <property type="match status" value="1"/>
</dbReference>
<dbReference type="InterPro" id="IPR013912">
    <property type="entry name" value="Adenylate_cyclase-assoc_CAP_C"/>
</dbReference>
<evidence type="ECO:0000313" key="7">
    <source>
        <dbReference type="Proteomes" id="UP000192223"/>
    </source>
</evidence>
<gene>
    <name evidence="8" type="primary">LOC112903926</name>
</gene>
<feature type="region of interest" description="Disordered" evidence="5">
    <location>
        <begin position="15"/>
        <end position="55"/>
    </location>
</feature>
<dbReference type="Pfam" id="PF08603">
    <property type="entry name" value="CAP_C"/>
    <property type="match status" value="1"/>
</dbReference>
<evidence type="ECO:0000256" key="1">
    <source>
        <dbReference type="ARBA" id="ARBA00004202"/>
    </source>
</evidence>
<dbReference type="PROSITE" id="PS01089">
    <property type="entry name" value="CAP_2"/>
    <property type="match status" value="1"/>
</dbReference>
<evidence type="ECO:0000256" key="4">
    <source>
        <dbReference type="ARBA" id="ARBA00023136"/>
    </source>
</evidence>
<evidence type="ECO:0000313" key="8">
    <source>
        <dbReference type="RefSeq" id="XP_025830665.1"/>
    </source>
</evidence>
<sequence>MLSSCCGCIKKEDETKVDNKKNQKGSGSVSTRKLSHSKCLDDDSEIKGNSANDNNKLHHAVLTNGNAVETKNANNEQIKIEILETPTNNGTEMAVSEDIIKPSPVKSIMKRKLSTDAVTNQPKLCSDLKRHSLHVFTLEEPDDDVFEDGVTPSANVSKNLGTPYPCKREQIPLPRWFSEEEDSVQQEIGGTCEPPATPIGRDELALKRHRFFSELLNAARSAEEHRVRFDPLGPVIAGVNDGEFCQQFNSELEALVSRLENVATKLENICLPFQKYTRENSSQVSQPITSSEITISGTVIQDSESITMSVQGFQNIIQGPLAHYLNISLQIGGDVAEQSKYVKNAFDAQFQYLVFASQNRQPAQADQIAFLQPTSQQISNIQDYREKHRTSPFFNHLSAISESIPALGWVTISPAPAPYIKEMNDAGQFYTNRVLKDWKEKDKRHVDWVKAWIETLTELQSFVKQYHTTGLVWSGKGSAPTSGGSIPPPPPPGCPPPPSFENFHISDDPGVDRSALFAEINQGENITRGLKKVTSEMQTHKNPTLRQGPVPFKPPTNVSPVGSKPAATVNKSPVFARDGKKWLIEYQKNNHGLVVDNVEMNNVVYLFKCENSTVTVKGKLNSITLDSCKKTSIVFDTLVSSLEFINCQSVQMQVFGKVATISIDKTDGCQMYLSNSSLDVEIISSKSSEMNVLVPKGNGDYSEYPIPEQYKTTIVPGKGLST</sequence>
<reference evidence="8" key="1">
    <citation type="submission" date="2025-08" db="UniProtKB">
        <authorList>
            <consortium name="RefSeq"/>
        </authorList>
    </citation>
    <scope>IDENTIFICATION</scope>
</reference>
<dbReference type="GO" id="GO:0019933">
    <property type="term" value="P:cAMP-mediated signaling"/>
    <property type="evidence" value="ECO:0007669"/>
    <property type="project" value="TreeGrafter"/>
</dbReference>
<evidence type="ECO:0000256" key="2">
    <source>
        <dbReference type="ARBA" id="ARBA00007659"/>
    </source>
</evidence>
<dbReference type="KEGG" id="apln:112903926"/>
<dbReference type="SUPFAM" id="SSF101278">
    <property type="entry name" value="N-terminal domain of adenylylcyclase associated protein, CAP"/>
    <property type="match status" value="1"/>
</dbReference>
<dbReference type="InParanoid" id="A0A7F5QZC3"/>